<reference evidence="1 2" key="1">
    <citation type="journal article" date="2018" name="Evol. Lett.">
        <title>Horizontal gene cluster transfer increased hallucinogenic mushroom diversity.</title>
        <authorList>
            <person name="Reynolds H.T."/>
            <person name="Vijayakumar V."/>
            <person name="Gluck-Thaler E."/>
            <person name="Korotkin H.B."/>
            <person name="Matheny P.B."/>
            <person name="Slot J.C."/>
        </authorList>
    </citation>
    <scope>NUCLEOTIDE SEQUENCE [LARGE SCALE GENOMIC DNA]</scope>
    <source>
        <strain evidence="1 2">2629</strain>
    </source>
</reference>
<dbReference type="InParanoid" id="A0A409YUN3"/>
<keyword evidence="2" id="KW-1185">Reference proteome</keyword>
<evidence type="ECO:0000313" key="1">
    <source>
        <dbReference type="EMBL" id="PPR06679.1"/>
    </source>
</evidence>
<comment type="caution">
    <text evidence="1">The sequence shown here is derived from an EMBL/GenBank/DDBJ whole genome shotgun (WGS) entry which is preliminary data.</text>
</comment>
<proteinExistence type="predicted"/>
<organism evidence="1 2">
    <name type="scientific">Panaeolus cyanescens</name>
    <dbReference type="NCBI Taxonomy" id="181874"/>
    <lineage>
        <taxon>Eukaryota</taxon>
        <taxon>Fungi</taxon>
        <taxon>Dikarya</taxon>
        <taxon>Basidiomycota</taxon>
        <taxon>Agaricomycotina</taxon>
        <taxon>Agaricomycetes</taxon>
        <taxon>Agaricomycetidae</taxon>
        <taxon>Agaricales</taxon>
        <taxon>Agaricineae</taxon>
        <taxon>Galeropsidaceae</taxon>
        <taxon>Panaeolus</taxon>
    </lineage>
</organism>
<dbReference type="Proteomes" id="UP000284842">
    <property type="component" value="Unassembled WGS sequence"/>
</dbReference>
<protein>
    <submittedName>
        <fullName evidence="1">Uncharacterized protein</fullName>
    </submittedName>
</protein>
<name>A0A409YUN3_9AGAR</name>
<dbReference type="EMBL" id="NHTK01000599">
    <property type="protein sequence ID" value="PPR06679.1"/>
    <property type="molecule type" value="Genomic_DNA"/>
</dbReference>
<gene>
    <name evidence="1" type="ORF">CVT24_012972</name>
</gene>
<dbReference type="AlphaFoldDB" id="A0A409YUN3"/>
<accession>A0A409YUN3</accession>
<sequence length="202" mass="23259">MYKPIPAIWCCDNCQPARFTVENVYNMDAPGLRCGKKKKISKAEEAAVRAFLNEWRDVLYHEFYSSGGGGLSLATLMSNKVIEQIMTCGEQPRSLTELARHTQWALILDHNTSQLNSWGEKFMAALNNFYDQLELREAREQVAQAYIDWMKEIIGAEEFYRANTLKDFTNLTPSTYNSDAEEDCHNMITIKDFIILTSKEYD</sequence>
<evidence type="ECO:0000313" key="2">
    <source>
        <dbReference type="Proteomes" id="UP000284842"/>
    </source>
</evidence>